<feature type="compositionally biased region" description="Polar residues" evidence="1">
    <location>
        <begin position="311"/>
        <end position="334"/>
    </location>
</feature>
<feature type="compositionally biased region" description="Low complexity" evidence="1">
    <location>
        <begin position="524"/>
        <end position="533"/>
    </location>
</feature>
<evidence type="ECO:0000313" key="2">
    <source>
        <dbReference type="EMBL" id="CCH58491.1"/>
    </source>
</evidence>
<feature type="compositionally biased region" description="Polar residues" evidence="1">
    <location>
        <begin position="420"/>
        <end position="438"/>
    </location>
</feature>
<evidence type="ECO:0000256" key="1">
    <source>
        <dbReference type="SAM" id="MobiDB-lite"/>
    </source>
</evidence>
<name>I2GWI9_HENB6</name>
<gene>
    <name evidence="2" type="primary">TBLA0A07000</name>
    <name evidence="2" type="ORF">TBLA_0A07000</name>
</gene>
<feature type="region of interest" description="Disordered" evidence="1">
    <location>
        <begin position="199"/>
        <end position="227"/>
    </location>
</feature>
<reference evidence="2 3" key="1">
    <citation type="journal article" date="2011" name="Proc. Natl. Acad. Sci. U.S.A.">
        <title>Evolutionary erosion of yeast sex chromosomes by mating-type switching accidents.</title>
        <authorList>
            <person name="Gordon J.L."/>
            <person name="Armisen D."/>
            <person name="Proux-Wera E."/>
            <person name="Oheigeartaigh S.S."/>
            <person name="Byrne K.P."/>
            <person name="Wolfe K.H."/>
        </authorList>
    </citation>
    <scope>NUCLEOTIDE SEQUENCE [LARGE SCALE GENOMIC DNA]</scope>
    <source>
        <strain evidence="3">ATCC 34711 / CBS 6284 / DSM 70876 / NBRC 10599 / NRRL Y-10934 / UCD 77-7</strain>
    </source>
</reference>
<dbReference type="RefSeq" id="XP_004178010.1">
    <property type="nucleotide sequence ID" value="XM_004177962.1"/>
</dbReference>
<feature type="compositionally biased region" description="Polar residues" evidence="1">
    <location>
        <begin position="469"/>
        <end position="481"/>
    </location>
</feature>
<accession>I2GWI9</accession>
<feature type="compositionally biased region" description="Low complexity" evidence="1">
    <location>
        <begin position="443"/>
        <end position="463"/>
    </location>
</feature>
<feature type="region of interest" description="Disordered" evidence="1">
    <location>
        <begin position="51"/>
        <end position="78"/>
    </location>
</feature>
<dbReference type="HOGENOM" id="CLU_032585_0_0_1"/>
<dbReference type="GeneID" id="14492771"/>
<dbReference type="InParanoid" id="I2GWI9"/>
<dbReference type="OrthoDB" id="48651at2759"/>
<feature type="compositionally biased region" description="Polar residues" evidence="1">
    <location>
        <begin position="568"/>
        <end position="593"/>
    </location>
</feature>
<dbReference type="OMA" id="ANNNGHY"/>
<proteinExistence type="predicted"/>
<dbReference type="eggNOG" id="ENOG502QWA7">
    <property type="taxonomic scope" value="Eukaryota"/>
</dbReference>
<dbReference type="Proteomes" id="UP000002866">
    <property type="component" value="Chromosome 1"/>
</dbReference>
<dbReference type="EMBL" id="HE806316">
    <property type="protein sequence ID" value="CCH58491.1"/>
    <property type="molecule type" value="Genomic_DNA"/>
</dbReference>
<keyword evidence="3" id="KW-1185">Reference proteome</keyword>
<protein>
    <submittedName>
        <fullName evidence="2">Uncharacterized protein</fullName>
    </submittedName>
</protein>
<dbReference type="KEGG" id="tbl:TBLA_0A07000"/>
<dbReference type="AlphaFoldDB" id="I2GWI9"/>
<dbReference type="FunCoup" id="I2GWI9">
    <property type="interactions" value="91"/>
</dbReference>
<feature type="compositionally biased region" description="Polar residues" evidence="1">
    <location>
        <begin position="488"/>
        <end position="500"/>
    </location>
</feature>
<feature type="compositionally biased region" description="Low complexity" evidence="1">
    <location>
        <begin position="294"/>
        <end position="307"/>
    </location>
</feature>
<feature type="compositionally biased region" description="Basic and acidic residues" evidence="1">
    <location>
        <begin position="51"/>
        <end position="61"/>
    </location>
</feature>
<sequence length="593" mass="67927">MKQMSLEEFLENDTLGESVWNEDDINIDAINENPLNNTISNKPKIEKSVENEISTKKEPIRPTKTVQPPPHDTSKDEPIIIEGPPYMIKFSNLPPKFSDFDIEDLFNAKQTRLVKYKLYWELEKYPSISILKNGSIFDQNFKRTAKVSFVEVMNLHDADKILRFWKIPLLELYKIKVEPAEFTDFQNYLKKQQILTDLISKDPRDNPSKSYIPPKPKPNPFGSAKPVDTQSKMLDIENKISNFHVEDTAVLRKLSEGSLAIGKETPNQTNPHPKEKIKVLKRDQKLSSINVNDKTNNNTTTSTQQKTNKTELNTTTSPKLQNENLTLSPQTPRMVSYSQVARRADDAKKTPSASPMTTPNNQYINLTHTNSNNANNSFDRSLLLKSPIIHDNINEEIDDINDINITDNNNNISKENGNNYSHTRSPIRYSNPNANNNGHYDRYSNNSYGNNHSHNSYNNTNNYRGGYKSYNNTSRGGSNYNHRPYRSKYNSISGTNNNYKQHGGRSSYKKSEYGGNGSDDIENQTETQQTDEQSLLFKPVSTFLHDNKRSYHNNSNHHGSNRGGYRSKYNNNSTSNYRGNYHTSSRTTHFSQE</sequence>
<evidence type="ECO:0000313" key="3">
    <source>
        <dbReference type="Proteomes" id="UP000002866"/>
    </source>
</evidence>
<organism evidence="2 3">
    <name type="scientific">Henningerozyma blattae (strain ATCC 34711 / CBS 6284 / DSM 70876 / NBRC 10599 / NRRL Y-10934 / UCD 77-7)</name>
    <name type="common">Yeast</name>
    <name type="synonym">Tetrapisispora blattae</name>
    <dbReference type="NCBI Taxonomy" id="1071380"/>
    <lineage>
        <taxon>Eukaryota</taxon>
        <taxon>Fungi</taxon>
        <taxon>Dikarya</taxon>
        <taxon>Ascomycota</taxon>
        <taxon>Saccharomycotina</taxon>
        <taxon>Saccharomycetes</taxon>
        <taxon>Saccharomycetales</taxon>
        <taxon>Saccharomycetaceae</taxon>
        <taxon>Henningerozyma</taxon>
    </lineage>
</organism>
<feature type="region of interest" description="Disordered" evidence="1">
    <location>
        <begin position="284"/>
        <end position="334"/>
    </location>
</feature>
<feature type="region of interest" description="Disordered" evidence="1">
    <location>
        <begin position="411"/>
        <end position="593"/>
    </location>
</feature>